<reference evidence="4 5" key="1">
    <citation type="submission" date="2020-05" db="EMBL/GenBank/DDBJ databases">
        <title>Genomic Encyclopedia of Type Strains, Phase IV (KMG-V): Genome sequencing to study the core and pangenomes of soil and plant-associated prokaryotes.</title>
        <authorList>
            <person name="Whitman W."/>
        </authorList>
    </citation>
    <scope>NUCLEOTIDE SEQUENCE [LARGE SCALE GENOMIC DNA]</scope>
    <source>
        <strain evidence="4 5">9A</strain>
    </source>
</reference>
<dbReference type="Gene3D" id="2.60.120.260">
    <property type="entry name" value="Galactose-binding domain-like"/>
    <property type="match status" value="1"/>
</dbReference>
<dbReference type="RefSeq" id="WP_173810163.1">
    <property type="nucleotide sequence ID" value="NZ_JABSNP010000009.1"/>
</dbReference>
<keyword evidence="5" id="KW-1185">Reference proteome</keyword>
<dbReference type="PANTHER" id="PTHR37834">
    <property type="entry name" value="GDSL-LIKE LIPASE/ACYLHYDROLASE DOMAIN PROTEIN (AFU_ORTHOLOGUE AFUA_2G00620)"/>
    <property type="match status" value="1"/>
</dbReference>
<proteinExistence type="predicted"/>
<dbReference type="InterPro" id="IPR052762">
    <property type="entry name" value="PCW_deacetylase/CE"/>
</dbReference>
<feature type="chain" id="PRO_5047505270" evidence="1">
    <location>
        <begin position="24"/>
        <end position="358"/>
    </location>
</feature>
<organism evidence="4 5">
    <name type="scientific">Hymenobacter caeli</name>
    <dbReference type="NCBI Taxonomy" id="2735894"/>
    <lineage>
        <taxon>Bacteria</taxon>
        <taxon>Pseudomonadati</taxon>
        <taxon>Bacteroidota</taxon>
        <taxon>Cytophagia</taxon>
        <taxon>Cytophagales</taxon>
        <taxon>Hymenobacteraceae</taxon>
        <taxon>Hymenobacter</taxon>
    </lineage>
</organism>
<dbReference type="InterPro" id="IPR036514">
    <property type="entry name" value="SGNH_hydro_sf"/>
</dbReference>
<dbReference type="PANTHER" id="PTHR37834:SF2">
    <property type="entry name" value="ESTERASE, SGNH HYDROLASE-TYPE"/>
    <property type="match status" value="1"/>
</dbReference>
<dbReference type="Gene3D" id="3.40.50.1110">
    <property type="entry name" value="SGNH hydrolase"/>
    <property type="match status" value="1"/>
</dbReference>
<evidence type="ECO:0000259" key="2">
    <source>
        <dbReference type="Pfam" id="PF13472"/>
    </source>
</evidence>
<protein>
    <submittedName>
        <fullName evidence="4">Lysophospholipase L1-like esterase</fullName>
    </submittedName>
</protein>
<dbReference type="EMBL" id="JABSNP010000009">
    <property type="protein sequence ID" value="NRT19441.1"/>
    <property type="molecule type" value="Genomic_DNA"/>
</dbReference>
<accession>A0ABX2FQJ7</accession>
<dbReference type="InterPro" id="IPR040794">
    <property type="entry name" value="CE2_N"/>
</dbReference>
<evidence type="ECO:0000313" key="4">
    <source>
        <dbReference type="EMBL" id="NRT19441.1"/>
    </source>
</evidence>
<dbReference type="Pfam" id="PF17996">
    <property type="entry name" value="CE2_N"/>
    <property type="match status" value="1"/>
</dbReference>
<evidence type="ECO:0000259" key="3">
    <source>
        <dbReference type="Pfam" id="PF17996"/>
    </source>
</evidence>
<dbReference type="InterPro" id="IPR013830">
    <property type="entry name" value="SGNH_hydro"/>
</dbReference>
<dbReference type="Proteomes" id="UP000779507">
    <property type="component" value="Unassembled WGS sequence"/>
</dbReference>
<keyword evidence="1" id="KW-0732">Signal</keyword>
<name>A0ABX2FQJ7_9BACT</name>
<feature type="domain" description="SGNH hydrolase-type esterase" evidence="2">
    <location>
        <begin position="155"/>
        <end position="312"/>
    </location>
</feature>
<feature type="signal peptide" evidence="1">
    <location>
        <begin position="1"/>
        <end position="23"/>
    </location>
</feature>
<dbReference type="CDD" id="cd01831">
    <property type="entry name" value="Endoglucanase_E_like"/>
    <property type="match status" value="1"/>
</dbReference>
<gene>
    <name evidence="4" type="ORF">HNP98_002270</name>
</gene>
<dbReference type="InterPro" id="IPR037461">
    <property type="entry name" value="CtCE2-like_dom"/>
</dbReference>
<sequence length="358" mass="38862">MRFITILALVLANTLVSAGPAAAKPPKTAFFFADDKRLQYTGRIDFSDAKKPRFWAPGVYVTARFRGPSCAVVVHDELRYGTDHNYVVLAVDGVATRQRLAGRTDTLRVAGLAAGPHTLVLCKATETGQGYLELVGLRCARLLPPPPRPTRRLECIGNSITCGTGSDLSVAPCGQGKWYDQHNAYQAYGPRTARALGAEWQLTAVSGIGLMHSCCDMKTVMPEVFDRLNPGDKASPAWDFRRYQPDVVTICLGQNDGVQDSVAFCGRYLAFLKTVRAAYPAAHLVCLSSPMADAVLTAVLHRYLTGVVAAANAGGDAGVHKYFFSRRFSSGCGTHPDLAEHQLIAQELTAFLKQTMHW</sequence>
<evidence type="ECO:0000256" key="1">
    <source>
        <dbReference type="SAM" id="SignalP"/>
    </source>
</evidence>
<comment type="caution">
    <text evidence="4">The sequence shown here is derived from an EMBL/GenBank/DDBJ whole genome shotgun (WGS) entry which is preliminary data.</text>
</comment>
<evidence type="ECO:0000313" key="5">
    <source>
        <dbReference type="Proteomes" id="UP000779507"/>
    </source>
</evidence>
<dbReference type="Pfam" id="PF13472">
    <property type="entry name" value="Lipase_GDSL_2"/>
    <property type="match status" value="1"/>
</dbReference>
<feature type="domain" description="Carbohydrate esterase 2 N-terminal" evidence="3">
    <location>
        <begin position="40"/>
        <end position="146"/>
    </location>
</feature>
<dbReference type="SUPFAM" id="SSF52266">
    <property type="entry name" value="SGNH hydrolase"/>
    <property type="match status" value="1"/>
</dbReference>